<dbReference type="AlphaFoldDB" id="A0A9X0DJH4"/>
<proteinExistence type="predicted"/>
<evidence type="ECO:0000256" key="1">
    <source>
        <dbReference type="SAM" id="MobiDB-lite"/>
    </source>
</evidence>
<dbReference type="OrthoDB" id="3555249at2759"/>
<feature type="region of interest" description="Disordered" evidence="1">
    <location>
        <begin position="569"/>
        <end position="609"/>
    </location>
</feature>
<evidence type="ECO:0000313" key="3">
    <source>
        <dbReference type="Proteomes" id="UP001152300"/>
    </source>
</evidence>
<organism evidence="2 3">
    <name type="scientific">Sclerotinia nivalis</name>
    <dbReference type="NCBI Taxonomy" id="352851"/>
    <lineage>
        <taxon>Eukaryota</taxon>
        <taxon>Fungi</taxon>
        <taxon>Dikarya</taxon>
        <taxon>Ascomycota</taxon>
        <taxon>Pezizomycotina</taxon>
        <taxon>Leotiomycetes</taxon>
        <taxon>Helotiales</taxon>
        <taxon>Sclerotiniaceae</taxon>
        <taxon>Sclerotinia</taxon>
    </lineage>
</organism>
<gene>
    <name evidence="2" type="ORF">OCU04_007794</name>
</gene>
<name>A0A9X0DJH4_9HELO</name>
<sequence length="609" mass="67008">MEGRNENKDAMTSRFGPNPDEPLISIERSDTGSPDDAPAPMPPTRERSQQRGGLIGSRHHQTSSTTHIPPQLTREQRGSGPGYAASLSHFLGPLNPRDQQQLSVNPAPGWSSNQSQMSESYYQPAGSYNWQSSSQTTPNGRPMSNTTDVNTFGSSRLSAARFHSRQQSSPYQVADRVMTSGGGPESQFSPINLQNTEPERLFYPAHAFRSNYDQAPAGNFRYSGPITYNPFTEALDPDDTSNYPTQLLPNLRQRAQMQLGLSAARGMVLPADSQASQGTTTGSSNTAQSTFGVPGKKRGRPLGSKTKNTNARRMQPPPQRTILPGTSLKAPLPPSATPVPFSQQLNTARASRGVKFSLTKNASAMLNPFSKIVPATVKLVADNGQLWEYKYAGTRRDLKWGLSGKVTVAQLNEWANSILRRRLPGNFPAVARKRSSSTPPKPKADKWTEWERTYLEAHIMDAVKAKKTDLDEEDWQLIADAQNEEFLDCKRLPGLPLAQLTSRTLTIDNMPVIRGGGFTKTEGYFPKRSSSEIQSILYHWPDIQEKIKEEIRKNGGKISNFLDCNTDLSDSEMTSDDENGKNDTIIVDTGPNELVSKEGSNPGSPLNEE</sequence>
<evidence type="ECO:0000313" key="2">
    <source>
        <dbReference type="EMBL" id="KAJ8063947.1"/>
    </source>
</evidence>
<feature type="compositionally biased region" description="Polar residues" evidence="1">
    <location>
        <begin position="97"/>
        <end position="143"/>
    </location>
</feature>
<feature type="compositionally biased region" description="Basic and acidic residues" evidence="1">
    <location>
        <begin position="1"/>
        <end position="11"/>
    </location>
</feature>
<dbReference type="EMBL" id="JAPEIS010000008">
    <property type="protein sequence ID" value="KAJ8063947.1"/>
    <property type="molecule type" value="Genomic_DNA"/>
</dbReference>
<reference evidence="2" key="1">
    <citation type="submission" date="2022-11" db="EMBL/GenBank/DDBJ databases">
        <title>Genome Resource of Sclerotinia nivalis Strain SnTB1, a Plant Pathogen Isolated from American Ginseng.</title>
        <authorList>
            <person name="Fan S."/>
        </authorList>
    </citation>
    <scope>NUCLEOTIDE SEQUENCE</scope>
    <source>
        <strain evidence="2">SnTB1</strain>
    </source>
</reference>
<keyword evidence="3" id="KW-1185">Reference proteome</keyword>
<feature type="region of interest" description="Disordered" evidence="1">
    <location>
        <begin position="162"/>
        <end position="191"/>
    </location>
</feature>
<feature type="compositionally biased region" description="Polar residues" evidence="1">
    <location>
        <begin position="598"/>
        <end position="609"/>
    </location>
</feature>
<accession>A0A9X0DJH4</accession>
<feature type="region of interest" description="Disordered" evidence="1">
    <location>
        <begin position="273"/>
        <end position="324"/>
    </location>
</feature>
<dbReference type="Proteomes" id="UP001152300">
    <property type="component" value="Unassembled WGS sequence"/>
</dbReference>
<protein>
    <submittedName>
        <fullName evidence="2">Uncharacterized protein</fullName>
    </submittedName>
</protein>
<comment type="caution">
    <text evidence="2">The sequence shown here is derived from an EMBL/GenBank/DDBJ whole genome shotgun (WGS) entry which is preliminary data.</text>
</comment>
<feature type="region of interest" description="Disordered" evidence="1">
    <location>
        <begin position="1"/>
        <end position="143"/>
    </location>
</feature>
<feature type="compositionally biased region" description="Low complexity" evidence="1">
    <location>
        <begin position="273"/>
        <end position="290"/>
    </location>
</feature>